<organism evidence="4 5">
    <name type="scientific">Lachancea dasiensis</name>
    <dbReference type="NCBI Taxonomy" id="1072105"/>
    <lineage>
        <taxon>Eukaryota</taxon>
        <taxon>Fungi</taxon>
        <taxon>Dikarya</taxon>
        <taxon>Ascomycota</taxon>
        <taxon>Saccharomycotina</taxon>
        <taxon>Saccharomycetes</taxon>
        <taxon>Saccharomycetales</taxon>
        <taxon>Saccharomycetaceae</taxon>
        <taxon>Lachancea</taxon>
    </lineage>
</organism>
<dbReference type="Pfam" id="PF00561">
    <property type="entry name" value="Abhydrolase_1"/>
    <property type="match status" value="1"/>
</dbReference>
<keyword evidence="5" id="KW-1185">Reference proteome</keyword>
<evidence type="ECO:0000313" key="5">
    <source>
        <dbReference type="Proteomes" id="UP000190274"/>
    </source>
</evidence>
<dbReference type="InterPro" id="IPR029058">
    <property type="entry name" value="AB_hydrolase_fold"/>
</dbReference>
<feature type="domain" description="AB hydrolase-1" evidence="3">
    <location>
        <begin position="34"/>
        <end position="296"/>
    </location>
</feature>
<dbReference type="OrthoDB" id="8119704at2759"/>
<sequence length="311" mass="34861">MKPAFNLMNKLPYKSVVDLAFHHVRQPSTKVSEPLIVNLHGLFGSARSFGALGKRLANDLNTDVFNVDLRNHGRSPLAKPYDYLTLTRDLVHLLHTTVGEKRPIAIMGFSLGGKVALMSALSRKINVVKCISIDMPPYHLGDLSEDIKENFNTIQSISNRLVKIKKGSKNWKESVLSIFRNLPVNCNPGTALYFAQGFLEVKGNSKLFDPSTDMDPYINYRIPRGEMTDILEVVKKSPNINELDPLEFRKSTTVPVLFMRALKSPLFVNSNDGLSAHFPNFTLKEFNTGHSIVTEAPTEFYKSCLKHLSAE</sequence>
<evidence type="ECO:0000256" key="1">
    <source>
        <dbReference type="ARBA" id="ARBA00008645"/>
    </source>
</evidence>
<dbReference type="GO" id="GO:0005739">
    <property type="term" value="C:mitochondrion"/>
    <property type="evidence" value="ECO:0007669"/>
    <property type="project" value="TreeGrafter"/>
</dbReference>
<dbReference type="GO" id="GO:0052689">
    <property type="term" value="F:carboxylic ester hydrolase activity"/>
    <property type="evidence" value="ECO:0007669"/>
    <property type="project" value="TreeGrafter"/>
</dbReference>
<dbReference type="PANTHER" id="PTHR46118:SF4">
    <property type="entry name" value="PROTEIN ABHD11"/>
    <property type="match status" value="1"/>
</dbReference>
<dbReference type="PANTHER" id="PTHR46118">
    <property type="entry name" value="PROTEIN ABHD11"/>
    <property type="match status" value="1"/>
</dbReference>
<dbReference type="Gene3D" id="3.40.50.1820">
    <property type="entry name" value="alpha/beta hydrolase"/>
    <property type="match status" value="1"/>
</dbReference>
<dbReference type="InterPro" id="IPR000073">
    <property type="entry name" value="AB_hydrolase_1"/>
</dbReference>
<evidence type="ECO:0000259" key="3">
    <source>
        <dbReference type="Pfam" id="PF00561"/>
    </source>
</evidence>
<evidence type="ECO:0000313" key="4">
    <source>
        <dbReference type="EMBL" id="SCU87060.1"/>
    </source>
</evidence>
<protein>
    <submittedName>
        <fullName evidence="4">LADA_0E01750g1_1</fullName>
    </submittedName>
</protein>
<dbReference type="SUPFAM" id="SSF53474">
    <property type="entry name" value="alpha/beta-Hydrolases"/>
    <property type="match status" value="1"/>
</dbReference>
<dbReference type="Proteomes" id="UP000190274">
    <property type="component" value="Chromosome E"/>
</dbReference>
<evidence type="ECO:0000256" key="2">
    <source>
        <dbReference type="ARBA" id="ARBA00022801"/>
    </source>
</evidence>
<dbReference type="EMBL" id="LT598455">
    <property type="protein sequence ID" value="SCU87060.1"/>
    <property type="molecule type" value="Genomic_DNA"/>
</dbReference>
<reference evidence="5" key="1">
    <citation type="submission" date="2016-03" db="EMBL/GenBank/DDBJ databases">
        <authorList>
            <person name="Devillers H."/>
        </authorList>
    </citation>
    <scope>NUCLEOTIDE SEQUENCE [LARGE SCALE GENOMIC DNA]</scope>
</reference>
<keyword evidence="2" id="KW-0378">Hydrolase</keyword>
<comment type="similarity">
    <text evidence="1">Belongs to the AB hydrolase superfamily.</text>
</comment>
<name>A0A1G4JB78_9SACH</name>
<dbReference type="STRING" id="1266660.A0A1G4JB78"/>
<dbReference type="AlphaFoldDB" id="A0A1G4JB78"/>
<dbReference type="GO" id="GO:0016453">
    <property type="term" value="F:C-acetyltransferase activity"/>
    <property type="evidence" value="ECO:0007669"/>
    <property type="project" value="EnsemblFungi"/>
</dbReference>
<proteinExistence type="inferred from homology"/>
<gene>
    <name evidence="4" type="ORF">LADA_0E01750G</name>
</gene>
<accession>A0A1G4JB78</accession>